<accession>A0A8R7R9T9</accession>
<evidence type="ECO:0000313" key="3">
    <source>
        <dbReference type="Proteomes" id="UP000015106"/>
    </source>
</evidence>
<dbReference type="PANTHER" id="PTHR11697:SF230">
    <property type="entry name" value="ZINC FINGER, MYM DOMAIN CONTAINING 1"/>
    <property type="match status" value="1"/>
</dbReference>
<dbReference type="InterPro" id="IPR055298">
    <property type="entry name" value="AtLOH3-like"/>
</dbReference>
<keyword evidence="3" id="KW-1185">Reference proteome</keyword>
<reference evidence="3" key="1">
    <citation type="journal article" date="2013" name="Nature">
        <title>Draft genome of the wheat A-genome progenitor Triticum urartu.</title>
        <authorList>
            <person name="Ling H.Q."/>
            <person name="Zhao S."/>
            <person name="Liu D."/>
            <person name="Wang J."/>
            <person name="Sun H."/>
            <person name="Zhang C."/>
            <person name="Fan H."/>
            <person name="Li D."/>
            <person name="Dong L."/>
            <person name="Tao Y."/>
            <person name="Gao C."/>
            <person name="Wu H."/>
            <person name="Li Y."/>
            <person name="Cui Y."/>
            <person name="Guo X."/>
            <person name="Zheng S."/>
            <person name="Wang B."/>
            <person name="Yu K."/>
            <person name="Liang Q."/>
            <person name="Yang W."/>
            <person name="Lou X."/>
            <person name="Chen J."/>
            <person name="Feng M."/>
            <person name="Jian J."/>
            <person name="Zhang X."/>
            <person name="Luo G."/>
            <person name="Jiang Y."/>
            <person name="Liu J."/>
            <person name="Wang Z."/>
            <person name="Sha Y."/>
            <person name="Zhang B."/>
            <person name="Wu H."/>
            <person name="Tang D."/>
            <person name="Shen Q."/>
            <person name="Xue P."/>
            <person name="Zou S."/>
            <person name="Wang X."/>
            <person name="Liu X."/>
            <person name="Wang F."/>
            <person name="Yang Y."/>
            <person name="An X."/>
            <person name="Dong Z."/>
            <person name="Zhang K."/>
            <person name="Zhang X."/>
            <person name="Luo M.C."/>
            <person name="Dvorak J."/>
            <person name="Tong Y."/>
            <person name="Wang J."/>
            <person name="Yang H."/>
            <person name="Li Z."/>
            <person name="Wang D."/>
            <person name="Zhang A."/>
            <person name="Wang J."/>
        </authorList>
    </citation>
    <scope>NUCLEOTIDE SEQUENCE</scope>
    <source>
        <strain evidence="3">cv. G1812</strain>
    </source>
</reference>
<dbReference type="GO" id="GO:0046983">
    <property type="term" value="F:protein dimerization activity"/>
    <property type="evidence" value="ECO:0007669"/>
    <property type="project" value="InterPro"/>
</dbReference>
<dbReference type="PANTHER" id="PTHR11697">
    <property type="entry name" value="GENERAL TRANSCRIPTION FACTOR 2-RELATED ZINC FINGER PROTEIN"/>
    <property type="match status" value="1"/>
</dbReference>
<name>A0A8R7R9T9_TRIUA</name>
<dbReference type="Proteomes" id="UP000015106">
    <property type="component" value="Unassembled WGS sequence"/>
</dbReference>
<organism evidence="2 3">
    <name type="scientific">Triticum urartu</name>
    <name type="common">Red wild einkorn</name>
    <name type="synonym">Crithodium urartu</name>
    <dbReference type="NCBI Taxonomy" id="4572"/>
    <lineage>
        <taxon>Eukaryota</taxon>
        <taxon>Viridiplantae</taxon>
        <taxon>Streptophyta</taxon>
        <taxon>Embryophyta</taxon>
        <taxon>Tracheophyta</taxon>
        <taxon>Spermatophyta</taxon>
        <taxon>Magnoliopsida</taxon>
        <taxon>Liliopsida</taxon>
        <taxon>Poales</taxon>
        <taxon>Poaceae</taxon>
        <taxon>BOP clade</taxon>
        <taxon>Pooideae</taxon>
        <taxon>Triticodae</taxon>
        <taxon>Triticeae</taxon>
        <taxon>Triticinae</taxon>
        <taxon>Triticum</taxon>
    </lineage>
</organism>
<dbReference type="EnsemblPlants" id="TuG1812S0001211700.01.T01">
    <property type="protein sequence ID" value="TuG1812S0001211700.01.T01"/>
    <property type="gene ID" value="TuG1812S0001211700.01"/>
</dbReference>
<protein>
    <recommendedName>
        <fullName evidence="1">HAT C-terminal dimerisation domain-containing protein</fullName>
    </recommendedName>
</protein>
<dbReference type="InterPro" id="IPR012337">
    <property type="entry name" value="RNaseH-like_sf"/>
</dbReference>
<dbReference type="Gramene" id="TuG1812S0001211700.01.T01">
    <property type="protein sequence ID" value="TuG1812S0001211700.01.T01"/>
    <property type="gene ID" value="TuG1812S0001211700.01"/>
</dbReference>
<evidence type="ECO:0000313" key="2">
    <source>
        <dbReference type="EnsemblPlants" id="TuG1812S0001211700.01.T01"/>
    </source>
</evidence>
<feature type="domain" description="HAT C-terminal dimerisation" evidence="1">
    <location>
        <begin position="252"/>
        <end position="316"/>
    </location>
</feature>
<reference evidence="2" key="2">
    <citation type="submission" date="2022-06" db="UniProtKB">
        <authorList>
            <consortium name="EnsemblPlants"/>
        </authorList>
    </citation>
    <scope>IDENTIFICATION</scope>
</reference>
<dbReference type="Pfam" id="PF05699">
    <property type="entry name" value="Dimer_Tnp_hAT"/>
    <property type="match status" value="1"/>
</dbReference>
<dbReference type="InterPro" id="IPR008906">
    <property type="entry name" value="HATC_C_dom"/>
</dbReference>
<evidence type="ECO:0000259" key="1">
    <source>
        <dbReference type="Pfam" id="PF05699"/>
    </source>
</evidence>
<proteinExistence type="predicted"/>
<dbReference type="AlphaFoldDB" id="A0A8R7R9T9"/>
<dbReference type="SUPFAM" id="SSF53098">
    <property type="entry name" value="Ribonuclease H-like"/>
    <property type="match status" value="1"/>
</dbReference>
<sequence length="342" mass="39457">MRGEFNGFQSLIVRENSTTYYVHYFAHQLQLVVVAAVWKHKCVGNFFDMISVLLNVVSGSSKRKDLIRDKYKEQVCEALGCGLLKSGTGLNQELALQRPSVNSPKASLNDLRGNGWESVLHEAYVFCDKHDISKLEMEDQYVNPKKPRQKTGITNRHHYEVDCFNDVIDWLLQLLDNRFNEKNSELLVCPAALSPNESFCDFNLEHLMSLAKLYPKDFDDGELRDLRHHLHLYIADVRADDRFSGLSNICELSQIWGDKKHIVYPLVYRLLKLALVLPVATATVERSFSAMRIVKTYLRNRLGDDSLKYNLICYVEKSGMRKVTNDSVIDLFEAMKERRKPF</sequence>